<dbReference type="SUPFAM" id="SSF52540">
    <property type="entry name" value="P-loop containing nucleoside triphosphate hydrolases"/>
    <property type="match status" value="1"/>
</dbReference>
<accession>A0A2W1CNJ3</accession>
<keyword evidence="2" id="KW-0378">Hydrolase</keyword>
<dbReference type="PANTHER" id="PTHR47642">
    <property type="entry name" value="ATP-DEPENDENT DNA HELICASE"/>
    <property type="match status" value="1"/>
</dbReference>
<dbReference type="CDD" id="cd18809">
    <property type="entry name" value="SF1_C_RecD"/>
    <property type="match status" value="1"/>
</dbReference>
<dbReference type="OMA" id="FDDYESH"/>
<dbReference type="OrthoDB" id="3798483at2759"/>
<evidence type="ECO:0000256" key="1">
    <source>
        <dbReference type="SAM" id="MobiDB-lite"/>
    </source>
</evidence>
<feature type="region of interest" description="Disordered" evidence="1">
    <location>
        <begin position="312"/>
        <end position="331"/>
    </location>
</feature>
<evidence type="ECO:0000313" key="2">
    <source>
        <dbReference type="EMBL" id="KAI1515604.1"/>
    </source>
</evidence>
<keyword evidence="2" id="KW-0547">Nucleotide-binding</keyword>
<dbReference type="GO" id="GO:0004386">
    <property type="term" value="F:helicase activity"/>
    <property type="evidence" value="ECO:0007669"/>
    <property type="project" value="UniProtKB-KW"/>
</dbReference>
<evidence type="ECO:0000313" key="3">
    <source>
        <dbReference type="Proteomes" id="UP000249757"/>
    </source>
</evidence>
<dbReference type="InterPro" id="IPR051055">
    <property type="entry name" value="PIF1_helicase"/>
</dbReference>
<dbReference type="InterPro" id="IPR027417">
    <property type="entry name" value="P-loop_NTPase"/>
</dbReference>
<proteinExistence type="predicted"/>
<name>A0A2W1CNJ3_9PLEO</name>
<sequence length="331" mass="36876">MRIYAYKDDVKAYNHRRLRELGRPVLLVNTSHSGGVPAERANTEEAGNLHKEIPISINARVMLRENLWIERRLFNGAEEGANPNTDPPLAIFINFDDYESHRSHLLRDPDTDRPLVPIFRVKREWVRGIIRCTRTQFPITIAYAITIHKSQGLSVDTAVLNPGKKRDFQPDLTYVAISRVRTLHGILFEESFDFNRLKTKTTTVAVMRAADLTKRESQEIELPIADADELPSPFPSSFVADIGRASQMAIPVLPSEPVAPSGELGSTVLSPSGAFSGGISSDDVVGGDVVRHSHPRSSVMLVAGLVPRDREQYDGSNMLTSQTPSTQDHWF</sequence>
<keyword evidence="3" id="KW-1185">Reference proteome</keyword>
<dbReference type="Gene3D" id="3.40.50.300">
    <property type="entry name" value="P-loop containing nucleotide triphosphate hydrolases"/>
    <property type="match status" value="1"/>
</dbReference>
<reference evidence="3" key="1">
    <citation type="journal article" date="2022" name="Microb. Genom.">
        <title>A global pangenome for the wheat fungal pathogen Pyrenophora tritici-repentis and prediction of effector protein structural homology.</title>
        <authorList>
            <person name="Moolhuijzen P.M."/>
            <person name="See P.T."/>
            <person name="Shi G."/>
            <person name="Powell H.R."/>
            <person name="Cockram J."/>
            <person name="Jorgensen L.N."/>
            <person name="Benslimane H."/>
            <person name="Strelkov S.E."/>
            <person name="Turner J."/>
            <person name="Liu Z."/>
            <person name="Moffat C.S."/>
        </authorList>
    </citation>
    <scope>NUCLEOTIDE SEQUENCE [LARGE SCALE GENOMIC DNA]</scope>
</reference>
<dbReference type="Proteomes" id="UP000249757">
    <property type="component" value="Unassembled WGS sequence"/>
</dbReference>
<organism evidence="2 3">
    <name type="scientific">Pyrenophora tritici-repentis</name>
    <dbReference type="NCBI Taxonomy" id="45151"/>
    <lineage>
        <taxon>Eukaryota</taxon>
        <taxon>Fungi</taxon>
        <taxon>Dikarya</taxon>
        <taxon>Ascomycota</taxon>
        <taxon>Pezizomycotina</taxon>
        <taxon>Dothideomycetes</taxon>
        <taxon>Pleosporomycetidae</taxon>
        <taxon>Pleosporales</taxon>
        <taxon>Pleosporineae</taxon>
        <taxon>Pleosporaceae</taxon>
        <taxon>Pyrenophora</taxon>
    </lineage>
</organism>
<protein>
    <submittedName>
        <fullName evidence="2">UvrD helicase C-terminal domain containing protein</fullName>
    </submittedName>
</protein>
<feature type="compositionally biased region" description="Polar residues" evidence="1">
    <location>
        <begin position="314"/>
        <end position="331"/>
    </location>
</feature>
<keyword evidence="2" id="KW-0067">ATP-binding</keyword>
<dbReference type="AlphaFoldDB" id="A0A2W1CNJ3"/>
<dbReference type="EMBL" id="NRDI02000006">
    <property type="protein sequence ID" value="KAI1515604.1"/>
    <property type="molecule type" value="Genomic_DNA"/>
</dbReference>
<comment type="caution">
    <text evidence="2">The sequence shown here is derived from an EMBL/GenBank/DDBJ whole genome shotgun (WGS) entry which is preliminary data.</text>
</comment>
<gene>
    <name evidence="2" type="ORF">Ptr86124_005605</name>
</gene>
<keyword evidence="2" id="KW-0347">Helicase</keyword>